<dbReference type="AlphaFoldDB" id="A0A432ZZJ8"/>
<gene>
    <name evidence="4" type="ORF">BC936DRAFT_143007</name>
</gene>
<feature type="region of interest" description="Disordered" evidence="2">
    <location>
        <begin position="1"/>
        <end position="409"/>
    </location>
</feature>
<keyword evidence="1" id="KW-0479">Metal-binding</keyword>
<feature type="compositionally biased region" description="Polar residues" evidence="2">
    <location>
        <begin position="108"/>
        <end position="120"/>
    </location>
</feature>
<dbReference type="Proteomes" id="UP000268093">
    <property type="component" value="Unassembled WGS sequence"/>
</dbReference>
<feature type="region of interest" description="Disordered" evidence="2">
    <location>
        <begin position="442"/>
        <end position="493"/>
    </location>
</feature>
<name>A0A432ZZJ8_9FUNG</name>
<sequence>MTSNSDKFVTDSFIHHVIPTPKRSSQQPQQPSQSPHSTGHAYFPAAPNPPDSGRGLPPPTNLFGGSAQLPSTSGFQPQDRPSYATGYPHYVSHNAGYGPNGAQHYQHGYQQRQMPETYQSRPPHASQPLDIAHNNRPAPSQKPEYSHSPPSPRTKPFFVLPPPSALAAGVPHISPPHAQERHASGESQGYLPAFSQQHPSISLPPLSLSDQRPMMSEPVYGKAYEQRQPQSTPQPMVDPSRAMRADPSRVPYPMQAPQPYNQNQAEYFPTNGKREHHHHHHHHDQRVSHGDDDRINGHYASNHAKREREPEAPHKSKVHQGHEHAPSRKRSRGSNVLPPSGRVKKITTPPPNILATSPPQTPPATTTVLKYEIDPSRKPSLRVEPTSSQLARQADKITPPPPHPQVNTHTHDHAQALASLVHYDPANHANHTLASVQVPPATTSANYTTTPPATPSIAPNLSRRRSSCSSQSSTSSSDPSSASSMSSTGQHMHACDECGKSYKHATCLTKHKWEHSSDWKEVEMLDLNKHQQVQVMEAAQILIEIASMRVNVVN</sequence>
<dbReference type="InterPro" id="IPR036236">
    <property type="entry name" value="Znf_C2H2_sf"/>
</dbReference>
<dbReference type="PROSITE" id="PS50157">
    <property type="entry name" value="ZINC_FINGER_C2H2_2"/>
    <property type="match status" value="1"/>
</dbReference>
<keyword evidence="1" id="KW-0863">Zinc-finger</keyword>
<evidence type="ECO:0000256" key="1">
    <source>
        <dbReference type="PROSITE-ProRule" id="PRU00042"/>
    </source>
</evidence>
<feature type="compositionally biased region" description="Low complexity" evidence="2">
    <location>
        <begin position="448"/>
        <end position="459"/>
    </location>
</feature>
<evidence type="ECO:0000313" key="5">
    <source>
        <dbReference type="Proteomes" id="UP000268093"/>
    </source>
</evidence>
<feature type="compositionally biased region" description="Basic and acidic residues" evidence="2">
    <location>
        <begin position="304"/>
        <end position="326"/>
    </location>
</feature>
<dbReference type="GO" id="GO:0008270">
    <property type="term" value="F:zinc ion binding"/>
    <property type="evidence" value="ECO:0007669"/>
    <property type="project" value="UniProtKB-KW"/>
</dbReference>
<reference evidence="4 5" key="1">
    <citation type="journal article" date="2018" name="New Phytol.">
        <title>Phylogenomics of Endogonaceae and evolution of mycorrhizas within Mucoromycota.</title>
        <authorList>
            <person name="Chang Y."/>
            <person name="Desiro A."/>
            <person name="Na H."/>
            <person name="Sandor L."/>
            <person name="Lipzen A."/>
            <person name="Clum A."/>
            <person name="Barry K."/>
            <person name="Grigoriev I.V."/>
            <person name="Martin F.M."/>
            <person name="Stajich J.E."/>
            <person name="Smith M.E."/>
            <person name="Bonito G."/>
            <person name="Spatafora J.W."/>
        </authorList>
    </citation>
    <scope>NUCLEOTIDE SEQUENCE [LARGE SCALE GENOMIC DNA]</scope>
    <source>
        <strain evidence="4 5">GMNB39</strain>
    </source>
</reference>
<feature type="compositionally biased region" description="Basic residues" evidence="2">
    <location>
        <begin position="274"/>
        <end position="284"/>
    </location>
</feature>
<dbReference type="InterPro" id="IPR013087">
    <property type="entry name" value="Znf_C2H2_type"/>
</dbReference>
<evidence type="ECO:0000256" key="2">
    <source>
        <dbReference type="SAM" id="MobiDB-lite"/>
    </source>
</evidence>
<evidence type="ECO:0000313" key="4">
    <source>
        <dbReference type="EMBL" id="RUO95890.1"/>
    </source>
</evidence>
<dbReference type="SUPFAM" id="SSF57667">
    <property type="entry name" value="beta-beta-alpha zinc fingers"/>
    <property type="match status" value="1"/>
</dbReference>
<organism evidence="4 5">
    <name type="scientific">Jimgerdemannia flammicorona</name>
    <dbReference type="NCBI Taxonomy" id="994334"/>
    <lineage>
        <taxon>Eukaryota</taxon>
        <taxon>Fungi</taxon>
        <taxon>Fungi incertae sedis</taxon>
        <taxon>Mucoromycota</taxon>
        <taxon>Mucoromycotina</taxon>
        <taxon>Endogonomycetes</taxon>
        <taxon>Endogonales</taxon>
        <taxon>Endogonaceae</taxon>
        <taxon>Jimgerdemannia</taxon>
    </lineage>
</organism>
<dbReference type="EMBL" id="RBNI01024939">
    <property type="protein sequence ID" value="RUO95890.1"/>
    <property type="molecule type" value="Genomic_DNA"/>
</dbReference>
<comment type="caution">
    <text evidence="4">The sequence shown here is derived from an EMBL/GenBank/DDBJ whole genome shotgun (WGS) entry which is preliminary data.</text>
</comment>
<dbReference type="PROSITE" id="PS00028">
    <property type="entry name" value="ZINC_FINGER_C2H2_1"/>
    <property type="match status" value="1"/>
</dbReference>
<proteinExistence type="predicted"/>
<feature type="compositionally biased region" description="Low complexity" evidence="2">
    <location>
        <begin position="355"/>
        <end position="367"/>
    </location>
</feature>
<feature type="compositionally biased region" description="Low complexity" evidence="2">
    <location>
        <begin position="195"/>
        <end position="211"/>
    </location>
</feature>
<keyword evidence="1" id="KW-0862">Zinc</keyword>
<feature type="domain" description="C2H2-type" evidence="3">
    <location>
        <begin position="493"/>
        <end position="520"/>
    </location>
</feature>
<evidence type="ECO:0000259" key="3">
    <source>
        <dbReference type="PROSITE" id="PS50157"/>
    </source>
</evidence>
<dbReference type="OrthoDB" id="2152896at2759"/>
<feature type="compositionally biased region" description="Pro residues" evidence="2">
    <location>
        <begin position="149"/>
        <end position="164"/>
    </location>
</feature>
<keyword evidence="5" id="KW-1185">Reference proteome</keyword>
<accession>A0A432ZZJ8</accession>
<protein>
    <recommendedName>
        <fullName evidence="3">C2H2-type domain-containing protein</fullName>
    </recommendedName>
</protein>
<feature type="compositionally biased region" description="Low complexity" evidence="2">
    <location>
        <begin position="467"/>
        <end position="487"/>
    </location>
</feature>
<feature type="compositionally biased region" description="Low complexity" evidence="2">
    <location>
        <begin position="24"/>
        <end position="37"/>
    </location>
</feature>
<feature type="compositionally biased region" description="Pro residues" evidence="2">
    <location>
        <begin position="46"/>
        <end position="60"/>
    </location>
</feature>
<feature type="compositionally biased region" description="Basic and acidic residues" evidence="2">
    <location>
        <begin position="285"/>
        <end position="296"/>
    </location>
</feature>